<keyword evidence="2" id="KW-1277">Toxin-antitoxin system</keyword>
<sequence>MKLRWTARATDDLAAIYAYIAQNNPQNARQWIDKLRIRARNAADSAMIGRMVPELGQADIREVFVDHYRIVYRIEADGISILTVFEGHQLLKL</sequence>
<dbReference type="Gene3D" id="3.30.2310.20">
    <property type="entry name" value="RelE-like"/>
    <property type="match status" value="1"/>
</dbReference>
<dbReference type="EMBL" id="JAXARY010000003">
    <property type="protein sequence ID" value="MDX8126543.1"/>
    <property type="molecule type" value="Genomic_DNA"/>
</dbReference>
<dbReference type="InterPro" id="IPR007712">
    <property type="entry name" value="RelE/ParE_toxin"/>
</dbReference>
<accession>A0ABU4UAV2</accession>
<gene>
    <name evidence="3" type="ORF">QLH52_04570</name>
</gene>
<name>A0ABU4UAV2_9GAMM</name>
<comment type="similarity">
    <text evidence="1">Belongs to the RelE toxin family.</text>
</comment>
<proteinExistence type="inferred from homology"/>
<evidence type="ECO:0000256" key="1">
    <source>
        <dbReference type="ARBA" id="ARBA00006226"/>
    </source>
</evidence>
<dbReference type="Pfam" id="PF05016">
    <property type="entry name" value="ParE_toxin"/>
    <property type="match status" value="1"/>
</dbReference>
<dbReference type="PANTHER" id="PTHR33755">
    <property type="entry name" value="TOXIN PARE1-RELATED"/>
    <property type="match status" value="1"/>
</dbReference>
<dbReference type="PANTHER" id="PTHR33755:SF5">
    <property type="entry name" value="TYPE II TOXIN-ANTITOXIN SYSTEM RELE_PARE FAMILY TOXIN"/>
    <property type="match status" value="1"/>
</dbReference>
<dbReference type="RefSeq" id="WP_319960705.1">
    <property type="nucleotide sequence ID" value="NZ_JAXARY010000003.1"/>
</dbReference>
<comment type="caution">
    <text evidence="3">The sequence shown here is derived from an EMBL/GenBank/DDBJ whole genome shotgun (WGS) entry which is preliminary data.</text>
</comment>
<keyword evidence="4" id="KW-1185">Reference proteome</keyword>
<reference evidence="3 4" key="1">
    <citation type="submission" date="2023-11" db="EMBL/GenBank/DDBJ databases">
        <authorList>
            <person name="Ouyang M.-Y."/>
        </authorList>
    </citation>
    <scope>NUCLEOTIDE SEQUENCE [LARGE SCALE GENOMIC DNA]</scope>
    <source>
        <strain evidence="3 4">OY6</strain>
    </source>
</reference>
<dbReference type="Proteomes" id="UP001284537">
    <property type="component" value="Unassembled WGS sequence"/>
</dbReference>
<organism evidence="3 4">
    <name type="scientific">Methylomonas defluvii</name>
    <dbReference type="NCBI Taxonomy" id="3045149"/>
    <lineage>
        <taxon>Bacteria</taxon>
        <taxon>Pseudomonadati</taxon>
        <taxon>Pseudomonadota</taxon>
        <taxon>Gammaproteobacteria</taxon>
        <taxon>Methylococcales</taxon>
        <taxon>Methylococcaceae</taxon>
        <taxon>Methylomonas</taxon>
    </lineage>
</organism>
<evidence type="ECO:0000256" key="2">
    <source>
        <dbReference type="ARBA" id="ARBA00022649"/>
    </source>
</evidence>
<protein>
    <submittedName>
        <fullName evidence="3">Type II toxin-antitoxin system RelE/ParE family toxin</fullName>
    </submittedName>
</protein>
<dbReference type="InterPro" id="IPR051803">
    <property type="entry name" value="TA_system_RelE-like_toxin"/>
</dbReference>
<dbReference type="InterPro" id="IPR035093">
    <property type="entry name" value="RelE/ParE_toxin_dom_sf"/>
</dbReference>
<evidence type="ECO:0000313" key="4">
    <source>
        <dbReference type="Proteomes" id="UP001284537"/>
    </source>
</evidence>
<evidence type="ECO:0000313" key="3">
    <source>
        <dbReference type="EMBL" id="MDX8126543.1"/>
    </source>
</evidence>